<evidence type="ECO:0000313" key="1">
    <source>
        <dbReference type="EMBL" id="TGY65323.1"/>
    </source>
</evidence>
<dbReference type="Proteomes" id="UP000308836">
    <property type="component" value="Unassembled WGS sequence"/>
</dbReference>
<organism evidence="1 2">
    <name type="scientific">Dubosiella muris</name>
    <dbReference type="NCBI Taxonomy" id="3038133"/>
    <lineage>
        <taxon>Bacteria</taxon>
        <taxon>Bacillati</taxon>
        <taxon>Bacillota</taxon>
        <taxon>Erysipelotrichia</taxon>
        <taxon>Erysipelotrichales</taxon>
        <taxon>Erysipelotrichaceae</taxon>
        <taxon>Dubosiella</taxon>
    </lineage>
</organism>
<name>A0AC61R5Y4_9FIRM</name>
<comment type="caution">
    <text evidence="1">The sequence shown here is derived from an EMBL/GenBank/DDBJ whole genome shotgun (WGS) entry which is preliminary data.</text>
</comment>
<evidence type="ECO:0000313" key="2">
    <source>
        <dbReference type="Proteomes" id="UP000308836"/>
    </source>
</evidence>
<sequence>MNMVETFTVEKDGKEITYRTLLTFYNKEAGKHFVVYTDDSKDEKGNVKVLVSSYDPDVEKSPLCSIESPEEWKIVSDALDVHQAELMAAIDRSQAAETVEIEEKSAPARFEMNGLTYQVLASLVDEENNNEYVLYVPAQTEAEKVEVLVGRLLEKDENGVPSKVGPIETEEEWRLIEEPVGAIIEHLNQK</sequence>
<gene>
    <name evidence="1" type="ORF">E5336_09185</name>
</gene>
<keyword evidence="2" id="KW-1185">Reference proteome</keyword>
<accession>A0AC61R5Y4</accession>
<reference evidence="1" key="1">
    <citation type="submission" date="2019-04" db="EMBL/GenBank/DDBJ databases">
        <title>Microbes associate with the intestines of laboratory mice.</title>
        <authorList>
            <person name="Navarre W."/>
            <person name="Wong E."/>
            <person name="Huang K."/>
            <person name="Tropini C."/>
            <person name="Ng K."/>
            <person name="Yu B."/>
        </authorList>
    </citation>
    <scope>NUCLEOTIDE SEQUENCE</scope>
    <source>
        <strain evidence="1">NM09_H32</strain>
    </source>
</reference>
<protein>
    <submittedName>
        <fullName evidence="1">DUF1292 domain-containing protein</fullName>
    </submittedName>
</protein>
<proteinExistence type="predicted"/>
<dbReference type="EMBL" id="SRYG01000019">
    <property type="protein sequence ID" value="TGY65323.1"/>
    <property type="molecule type" value="Genomic_DNA"/>
</dbReference>